<name>X1U7T0_9ZZZZ</name>
<sequence length="288" mass="33085">RVHGGVNQHILKAYLSGQSTLDAIEDKIPATVRKAKIVDGAIQGANKGDISRQRERFSEIKAIDMLFEELDVSYSGARRKELLDSQQTLTEEKLKLVQAKRYLAYQLDARKQELDVEVAKYPEVTLREIDDDLRNYVLVKNKVAVKEKELDGLKKDSDDFLWLESASVEYEKRIAVTEINVNPIFLIMTIIFLAVALITGLYGMAIVPGVFVLIAMISGGLYIRQLRNQTLNTSALREVNKFEESYQERFNEPLSDLSEMIMRKKLLEKNHYRAQTLSEQLLEERREM</sequence>
<evidence type="ECO:0000313" key="2">
    <source>
        <dbReference type="EMBL" id="GAI95905.1"/>
    </source>
</evidence>
<keyword evidence="1" id="KW-1133">Transmembrane helix</keyword>
<gene>
    <name evidence="2" type="ORF">S12H4_27240</name>
</gene>
<feature type="transmembrane region" description="Helical" evidence="1">
    <location>
        <begin position="179"/>
        <end position="199"/>
    </location>
</feature>
<comment type="caution">
    <text evidence="2">The sequence shown here is derived from an EMBL/GenBank/DDBJ whole genome shotgun (WGS) entry which is preliminary data.</text>
</comment>
<dbReference type="EMBL" id="BARW01015536">
    <property type="protein sequence ID" value="GAI95905.1"/>
    <property type="molecule type" value="Genomic_DNA"/>
</dbReference>
<accession>X1U7T0</accession>
<proteinExistence type="predicted"/>
<reference evidence="2" key="1">
    <citation type="journal article" date="2014" name="Front. Microbiol.">
        <title>High frequency of phylogenetically diverse reductive dehalogenase-homologous genes in deep subseafloor sedimentary metagenomes.</title>
        <authorList>
            <person name="Kawai M."/>
            <person name="Futagami T."/>
            <person name="Toyoda A."/>
            <person name="Takaki Y."/>
            <person name="Nishi S."/>
            <person name="Hori S."/>
            <person name="Arai W."/>
            <person name="Tsubouchi T."/>
            <person name="Morono Y."/>
            <person name="Uchiyama I."/>
            <person name="Ito T."/>
            <person name="Fujiyama A."/>
            <person name="Inagaki F."/>
            <person name="Takami H."/>
        </authorList>
    </citation>
    <scope>NUCLEOTIDE SEQUENCE</scope>
    <source>
        <strain evidence="2">Expedition CK06-06</strain>
    </source>
</reference>
<feature type="non-terminal residue" evidence="2">
    <location>
        <position position="1"/>
    </location>
</feature>
<keyword evidence="1" id="KW-0812">Transmembrane</keyword>
<feature type="transmembrane region" description="Helical" evidence="1">
    <location>
        <begin position="205"/>
        <end position="223"/>
    </location>
</feature>
<dbReference type="AlphaFoldDB" id="X1U7T0"/>
<organism evidence="2">
    <name type="scientific">marine sediment metagenome</name>
    <dbReference type="NCBI Taxonomy" id="412755"/>
    <lineage>
        <taxon>unclassified sequences</taxon>
        <taxon>metagenomes</taxon>
        <taxon>ecological metagenomes</taxon>
    </lineage>
</organism>
<feature type="non-terminal residue" evidence="2">
    <location>
        <position position="288"/>
    </location>
</feature>
<evidence type="ECO:0000256" key="1">
    <source>
        <dbReference type="SAM" id="Phobius"/>
    </source>
</evidence>
<protein>
    <submittedName>
        <fullName evidence="2">Uncharacterized protein</fullName>
    </submittedName>
</protein>
<keyword evidence="1" id="KW-0472">Membrane</keyword>